<dbReference type="Pfam" id="PF05154">
    <property type="entry name" value="TM2"/>
    <property type="match status" value="1"/>
</dbReference>
<evidence type="ECO:0000256" key="3">
    <source>
        <dbReference type="ARBA" id="ARBA00022989"/>
    </source>
</evidence>
<gene>
    <name evidence="7" type="ORF">Q5Y73_18050</name>
</gene>
<keyword evidence="3 5" id="KW-1133">Transmembrane helix</keyword>
<dbReference type="InterPro" id="IPR007829">
    <property type="entry name" value="TM2"/>
</dbReference>
<name>A0ABT9J2Z9_9BACL</name>
<evidence type="ECO:0000256" key="4">
    <source>
        <dbReference type="ARBA" id="ARBA00023136"/>
    </source>
</evidence>
<dbReference type="PANTHER" id="PTHR21016:SF25">
    <property type="entry name" value="TM2 DOMAIN-CONTAINING PROTEIN DDB_G0277895-RELATED"/>
    <property type="match status" value="1"/>
</dbReference>
<sequence length="108" mass="12005">MSLFQKQGLSTEELQLLNSEMLNKQKASGVTWLLWFFAGGFGGHRFYLGKTGTAVAMLFTFGGIGIWTLIDLFRLNGMIKTTNEQIENGIISEIRLLKNAENNTSVSV</sequence>
<evidence type="ECO:0000256" key="2">
    <source>
        <dbReference type="ARBA" id="ARBA00022692"/>
    </source>
</evidence>
<accession>A0ABT9J2Z9</accession>
<evidence type="ECO:0000256" key="5">
    <source>
        <dbReference type="SAM" id="Phobius"/>
    </source>
</evidence>
<keyword evidence="8" id="KW-1185">Reference proteome</keyword>
<evidence type="ECO:0000259" key="6">
    <source>
        <dbReference type="Pfam" id="PF05154"/>
    </source>
</evidence>
<dbReference type="InterPro" id="IPR050932">
    <property type="entry name" value="TM2D1-3-like"/>
</dbReference>
<comment type="caution">
    <text evidence="7">The sequence shown here is derived from an EMBL/GenBank/DDBJ whole genome shotgun (WGS) entry which is preliminary data.</text>
</comment>
<feature type="transmembrane region" description="Helical" evidence="5">
    <location>
        <begin position="54"/>
        <end position="73"/>
    </location>
</feature>
<dbReference type="PANTHER" id="PTHR21016">
    <property type="entry name" value="BETA-AMYLOID BINDING PROTEIN-RELATED"/>
    <property type="match status" value="1"/>
</dbReference>
<keyword evidence="4 5" id="KW-0472">Membrane</keyword>
<comment type="subcellular location">
    <subcellularLocation>
        <location evidence="1">Membrane</location>
        <topology evidence="1">Multi-pass membrane protein</topology>
    </subcellularLocation>
</comment>
<keyword evidence="2 5" id="KW-0812">Transmembrane</keyword>
<feature type="domain" description="TM2" evidence="6">
    <location>
        <begin position="26"/>
        <end position="73"/>
    </location>
</feature>
<evidence type="ECO:0000313" key="7">
    <source>
        <dbReference type="EMBL" id="MDP5276006.1"/>
    </source>
</evidence>
<dbReference type="EMBL" id="JAVAMP010000011">
    <property type="protein sequence ID" value="MDP5276006.1"/>
    <property type="molecule type" value="Genomic_DNA"/>
</dbReference>
<dbReference type="Proteomes" id="UP001231941">
    <property type="component" value="Unassembled WGS sequence"/>
</dbReference>
<evidence type="ECO:0000313" key="8">
    <source>
        <dbReference type="Proteomes" id="UP001231941"/>
    </source>
</evidence>
<proteinExistence type="predicted"/>
<reference evidence="7 8" key="1">
    <citation type="submission" date="2023-08" db="EMBL/GenBank/DDBJ databases">
        <authorList>
            <person name="Park J.-S."/>
        </authorList>
    </citation>
    <scope>NUCLEOTIDE SEQUENCE [LARGE SCALE GENOMIC DNA]</scope>
    <source>
        <strain evidence="7 8">2205SS18-9</strain>
    </source>
</reference>
<protein>
    <submittedName>
        <fullName evidence="7">TM2 domain-containing protein</fullName>
    </submittedName>
</protein>
<organism evidence="7 8">
    <name type="scientific">Chengkuizengella axinellae</name>
    <dbReference type="NCBI Taxonomy" id="3064388"/>
    <lineage>
        <taxon>Bacteria</taxon>
        <taxon>Bacillati</taxon>
        <taxon>Bacillota</taxon>
        <taxon>Bacilli</taxon>
        <taxon>Bacillales</taxon>
        <taxon>Paenibacillaceae</taxon>
        <taxon>Chengkuizengella</taxon>
    </lineage>
</organism>
<feature type="transmembrane region" description="Helical" evidence="5">
    <location>
        <begin position="29"/>
        <end position="48"/>
    </location>
</feature>
<dbReference type="RefSeq" id="WP_305993315.1">
    <property type="nucleotide sequence ID" value="NZ_JAVAMP010000011.1"/>
</dbReference>
<evidence type="ECO:0000256" key="1">
    <source>
        <dbReference type="ARBA" id="ARBA00004141"/>
    </source>
</evidence>